<sequence>MMKQYALTTCIRRIWIMSGWLRQEAAIAAGMLVVQRHQVELTEQKEELEVGQQAAPSGGDVGVDSQGRLRRVRLLDDYILPFECGV</sequence>
<keyword evidence="2" id="KW-1185">Reference proteome</keyword>
<evidence type="ECO:0000313" key="2">
    <source>
        <dbReference type="Proteomes" id="UP000002282"/>
    </source>
</evidence>
<dbReference type="EMBL" id="CM000160">
    <property type="protein sequence ID" value="KRK02668.1"/>
    <property type="molecule type" value="Genomic_DNA"/>
</dbReference>
<proteinExistence type="predicted"/>
<dbReference type="KEGG" id="dya:Dyak_GE29087"/>
<organism evidence="1 2">
    <name type="scientific">Drosophila yakuba</name>
    <name type="common">Fruit fly</name>
    <dbReference type="NCBI Taxonomy" id="7245"/>
    <lineage>
        <taxon>Eukaryota</taxon>
        <taxon>Metazoa</taxon>
        <taxon>Ecdysozoa</taxon>
        <taxon>Arthropoda</taxon>
        <taxon>Hexapoda</taxon>
        <taxon>Insecta</taxon>
        <taxon>Pterygota</taxon>
        <taxon>Neoptera</taxon>
        <taxon>Endopterygota</taxon>
        <taxon>Diptera</taxon>
        <taxon>Brachycera</taxon>
        <taxon>Muscomorpha</taxon>
        <taxon>Ephydroidea</taxon>
        <taxon>Drosophilidae</taxon>
        <taxon>Drosophila</taxon>
        <taxon>Sophophora</taxon>
    </lineage>
</organism>
<name>A0A0R1E028_DROYA</name>
<gene>
    <name evidence="1" type="primary">Dyak\GE29087</name>
    <name evidence="1" type="synonym">GE29087</name>
    <name evidence="1" type="ORF">Dyak_GE29087</name>
</gene>
<dbReference type="Proteomes" id="UP000002282">
    <property type="component" value="Chromosome 3R"/>
</dbReference>
<reference evidence="1 2" key="1">
    <citation type="journal article" date="2007" name="Nature">
        <title>Evolution of genes and genomes on the Drosophila phylogeny.</title>
        <authorList>
            <consortium name="Drosophila 12 Genomes Consortium"/>
            <person name="Clark A.G."/>
            <person name="Eisen M.B."/>
            <person name="Smith D.R."/>
            <person name="Bergman C.M."/>
            <person name="Oliver B."/>
            <person name="Markow T.A."/>
            <person name="Kaufman T.C."/>
            <person name="Kellis M."/>
            <person name="Gelbart W."/>
            <person name="Iyer V.N."/>
            <person name="Pollard D.A."/>
            <person name="Sackton T.B."/>
            <person name="Larracuente A.M."/>
            <person name="Singh N.D."/>
            <person name="Abad J.P."/>
            <person name="Abt D.N."/>
            <person name="Adryan B."/>
            <person name="Aguade M."/>
            <person name="Akashi H."/>
            <person name="Anderson W.W."/>
            <person name="Aquadro C.F."/>
            <person name="Ardell D.H."/>
            <person name="Arguello R."/>
            <person name="Artieri C.G."/>
            <person name="Barbash D.A."/>
            <person name="Barker D."/>
            <person name="Barsanti P."/>
            <person name="Batterham P."/>
            <person name="Batzoglou S."/>
            <person name="Begun D."/>
            <person name="Bhutkar A."/>
            <person name="Blanco E."/>
            <person name="Bosak S.A."/>
            <person name="Bradley R.K."/>
            <person name="Brand A.D."/>
            <person name="Brent M.R."/>
            <person name="Brooks A.N."/>
            <person name="Brown R.H."/>
            <person name="Butlin R.K."/>
            <person name="Caggese C."/>
            <person name="Calvi B.R."/>
            <person name="Bernardo de Carvalho A."/>
            <person name="Caspi A."/>
            <person name="Castrezana S."/>
            <person name="Celniker S.E."/>
            <person name="Chang J.L."/>
            <person name="Chapple C."/>
            <person name="Chatterji S."/>
            <person name="Chinwalla A."/>
            <person name="Civetta A."/>
            <person name="Clifton S.W."/>
            <person name="Comeron J.M."/>
            <person name="Costello J.C."/>
            <person name="Coyne J.A."/>
            <person name="Daub J."/>
            <person name="David R.G."/>
            <person name="Delcher A.L."/>
            <person name="Delehaunty K."/>
            <person name="Do C.B."/>
            <person name="Ebling H."/>
            <person name="Edwards K."/>
            <person name="Eickbush T."/>
            <person name="Evans J.D."/>
            <person name="Filipski A."/>
            <person name="Findeiss S."/>
            <person name="Freyhult E."/>
            <person name="Fulton L."/>
            <person name="Fulton R."/>
            <person name="Garcia A.C."/>
            <person name="Gardiner A."/>
            <person name="Garfield D.A."/>
            <person name="Garvin B.E."/>
            <person name="Gibson G."/>
            <person name="Gilbert D."/>
            <person name="Gnerre S."/>
            <person name="Godfrey J."/>
            <person name="Good R."/>
            <person name="Gotea V."/>
            <person name="Gravely B."/>
            <person name="Greenberg A.J."/>
            <person name="Griffiths-Jones S."/>
            <person name="Gross S."/>
            <person name="Guigo R."/>
            <person name="Gustafson E.A."/>
            <person name="Haerty W."/>
            <person name="Hahn M.W."/>
            <person name="Halligan D.L."/>
            <person name="Halpern A.L."/>
            <person name="Halter G.M."/>
            <person name="Han M.V."/>
            <person name="Heger A."/>
            <person name="Hillier L."/>
            <person name="Hinrichs A.S."/>
            <person name="Holmes I."/>
            <person name="Hoskins R.A."/>
            <person name="Hubisz M.J."/>
            <person name="Hultmark D."/>
            <person name="Huntley M.A."/>
            <person name="Jaffe D.B."/>
            <person name="Jagadeeshan S."/>
            <person name="Jeck W.R."/>
            <person name="Johnson J."/>
            <person name="Jones C.D."/>
            <person name="Jordan W.C."/>
            <person name="Karpen G.H."/>
            <person name="Kataoka E."/>
            <person name="Keightley P.D."/>
            <person name="Kheradpour P."/>
            <person name="Kirkness E.F."/>
            <person name="Koerich L.B."/>
            <person name="Kristiansen K."/>
            <person name="Kudrna D."/>
            <person name="Kulathinal R.J."/>
            <person name="Kumar S."/>
            <person name="Kwok R."/>
            <person name="Lander E."/>
            <person name="Langley C.H."/>
            <person name="Lapoint R."/>
            <person name="Lazzaro B.P."/>
            <person name="Lee S.J."/>
            <person name="Levesque L."/>
            <person name="Li R."/>
            <person name="Lin C.F."/>
            <person name="Lin M.F."/>
            <person name="Lindblad-Toh K."/>
            <person name="Llopart A."/>
            <person name="Long M."/>
            <person name="Low L."/>
            <person name="Lozovsky E."/>
            <person name="Lu J."/>
            <person name="Luo M."/>
            <person name="Machado C.A."/>
            <person name="Makalowski W."/>
            <person name="Marzo M."/>
            <person name="Matsuda M."/>
            <person name="Matzkin L."/>
            <person name="McAllister B."/>
            <person name="McBride C.S."/>
            <person name="McKernan B."/>
            <person name="McKernan K."/>
            <person name="Mendez-Lago M."/>
            <person name="Minx P."/>
            <person name="Mollenhauer M.U."/>
            <person name="Montooth K."/>
            <person name="Mount S.M."/>
            <person name="Mu X."/>
            <person name="Myers E."/>
            <person name="Negre B."/>
            <person name="Newfeld S."/>
            <person name="Nielsen R."/>
            <person name="Noor M.A."/>
            <person name="O'Grady P."/>
            <person name="Pachter L."/>
            <person name="Papaceit M."/>
            <person name="Parisi M.J."/>
            <person name="Parisi M."/>
            <person name="Parts L."/>
            <person name="Pedersen J.S."/>
            <person name="Pesole G."/>
            <person name="Phillippy A.M."/>
            <person name="Ponting C.P."/>
            <person name="Pop M."/>
            <person name="Porcelli D."/>
            <person name="Powell J.R."/>
            <person name="Prohaska S."/>
            <person name="Pruitt K."/>
            <person name="Puig M."/>
            <person name="Quesneville H."/>
            <person name="Ram K.R."/>
            <person name="Rand D."/>
            <person name="Rasmussen M.D."/>
            <person name="Reed L.K."/>
            <person name="Reenan R."/>
            <person name="Reily A."/>
            <person name="Remington K.A."/>
            <person name="Rieger T.T."/>
            <person name="Ritchie M.G."/>
            <person name="Robin C."/>
            <person name="Rogers Y.H."/>
            <person name="Rohde C."/>
            <person name="Rozas J."/>
            <person name="Rubenfield M.J."/>
            <person name="Ruiz A."/>
            <person name="Russo S."/>
            <person name="Salzberg S.L."/>
            <person name="Sanchez-Gracia A."/>
            <person name="Saranga D.J."/>
            <person name="Sato H."/>
            <person name="Schaeffer S.W."/>
            <person name="Schatz M.C."/>
            <person name="Schlenke T."/>
            <person name="Schwartz R."/>
            <person name="Segarra C."/>
            <person name="Singh R.S."/>
            <person name="Sirot L."/>
            <person name="Sirota M."/>
            <person name="Sisneros N.B."/>
            <person name="Smith C.D."/>
            <person name="Smith T.F."/>
            <person name="Spieth J."/>
            <person name="Stage D.E."/>
            <person name="Stark A."/>
            <person name="Stephan W."/>
            <person name="Strausberg R.L."/>
            <person name="Strempel S."/>
            <person name="Sturgill D."/>
            <person name="Sutton G."/>
            <person name="Sutton G.G."/>
            <person name="Tao W."/>
            <person name="Teichmann S."/>
            <person name="Tobari Y.N."/>
            <person name="Tomimura Y."/>
            <person name="Tsolas J.M."/>
            <person name="Valente V.L."/>
            <person name="Venter E."/>
            <person name="Venter J.C."/>
            <person name="Vicario S."/>
            <person name="Vieira F.G."/>
            <person name="Vilella A.J."/>
            <person name="Villasante A."/>
            <person name="Walenz B."/>
            <person name="Wang J."/>
            <person name="Wasserman M."/>
            <person name="Watts T."/>
            <person name="Wilson D."/>
            <person name="Wilson R.K."/>
            <person name="Wing R.A."/>
            <person name="Wolfner M.F."/>
            <person name="Wong A."/>
            <person name="Wong G.K."/>
            <person name="Wu C.I."/>
            <person name="Wu G."/>
            <person name="Yamamoto D."/>
            <person name="Yang H.P."/>
            <person name="Yang S.P."/>
            <person name="Yorke J.A."/>
            <person name="Yoshida K."/>
            <person name="Zdobnov E."/>
            <person name="Zhang P."/>
            <person name="Zhang Y."/>
            <person name="Zimin A.V."/>
            <person name="Baldwin J."/>
            <person name="Abdouelleil A."/>
            <person name="Abdulkadir J."/>
            <person name="Abebe A."/>
            <person name="Abera B."/>
            <person name="Abreu J."/>
            <person name="Acer S.C."/>
            <person name="Aftuck L."/>
            <person name="Alexander A."/>
            <person name="An P."/>
            <person name="Anderson E."/>
            <person name="Anderson S."/>
            <person name="Arachi H."/>
            <person name="Azer M."/>
            <person name="Bachantsang P."/>
            <person name="Barry A."/>
            <person name="Bayul T."/>
            <person name="Berlin A."/>
            <person name="Bessette D."/>
            <person name="Bloom T."/>
            <person name="Blye J."/>
            <person name="Boguslavskiy L."/>
            <person name="Bonnet C."/>
            <person name="Boukhgalter B."/>
            <person name="Bourzgui I."/>
            <person name="Brown A."/>
            <person name="Cahill P."/>
            <person name="Channer S."/>
            <person name="Cheshatsang Y."/>
            <person name="Chuda L."/>
            <person name="Citroen M."/>
            <person name="Collymore A."/>
            <person name="Cooke P."/>
            <person name="Costello M."/>
            <person name="D'Aco K."/>
            <person name="Daza R."/>
            <person name="De Haan G."/>
            <person name="DeGray S."/>
            <person name="DeMaso C."/>
            <person name="Dhargay N."/>
            <person name="Dooley K."/>
            <person name="Dooley E."/>
            <person name="Doricent M."/>
            <person name="Dorje P."/>
            <person name="Dorjee K."/>
            <person name="Dupes A."/>
            <person name="Elong R."/>
            <person name="Falk J."/>
            <person name="Farina A."/>
            <person name="Faro S."/>
            <person name="Ferguson D."/>
            <person name="Fisher S."/>
            <person name="Foley C.D."/>
            <person name="Franke A."/>
            <person name="Friedrich D."/>
            <person name="Gadbois L."/>
            <person name="Gearin G."/>
            <person name="Gearin C.R."/>
            <person name="Giannoukos G."/>
            <person name="Goode T."/>
            <person name="Graham J."/>
            <person name="Grandbois E."/>
            <person name="Grewal S."/>
            <person name="Gyaltsen K."/>
            <person name="Hafez N."/>
            <person name="Hagos B."/>
            <person name="Hall J."/>
            <person name="Henson C."/>
            <person name="Hollinger A."/>
            <person name="Honan T."/>
            <person name="Huard M.D."/>
            <person name="Hughes L."/>
            <person name="Hurhula B."/>
            <person name="Husby M.E."/>
            <person name="Kamat A."/>
            <person name="Kanga B."/>
            <person name="Kashin S."/>
            <person name="Khazanovich D."/>
            <person name="Kisner P."/>
            <person name="Lance K."/>
            <person name="Lara M."/>
            <person name="Lee W."/>
            <person name="Lennon N."/>
            <person name="Letendre F."/>
            <person name="LeVine R."/>
            <person name="Lipovsky A."/>
            <person name="Liu X."/>
            <person name="Liu J."/>
            <person name="Liu S."/>
            <person name="Lokyitsang T."/>
            <person name="Lokyitsang Y."/>
            <person name="Lubonja R."/>
            <person name="Lui A."/>
            <person name="MacDonald P."/>
            <person name="Magnisalis V."/>
            <person name="Maru K."/>
            <person name="Matthews C."/>
            <person name="McCusker W."/>
            <person name="McDonough S."/>
            <person name="Mehta T."/>
            <person name="Meldrim J."/>
            <person name="Meneus L."/>
            <person name="Mihai O."/>
            <person name="Mihalev A."/>
            <person name="Mihova T."/>
            <person name="Mittelman R."/>
            <person name="Mlenga V."/>
            <person name="Montmayeur A."/>
            <person name="Mulrain L."/>
            <person name="Navidi A."/>
            <person name="Naylor J."/>
            <person name="Negash T."/>
            <person name="Nguyen T."/>
            <person name="Nguyen N."/>
            <person name="Nicol R."/>
            <person name="Norbu C."/>
            <person name="Norbu N."/>
            <person name="Novod N."/>
            <person name="O'Neill B."/>
            <person name="Osman S."/>
            <person name="Markiewicz E."/>
            <person name="Oyono O.L."/>
            <person name="Patti C."/>
            <person name="Phunkhang P."/>
            <person name="Pierre F."/>
            <person name="Priest M."/>
            <person name="Raghuraman S."/>
            <person name="Rege F."/>
            <person name="Reyes R."/>
            <person name="Rise C."/>
            <person name="Rogov P."/>
            <person name="Ross K."/>
            <person name="Ryan E."/>
            <person name="Settipalli S."/>
            <person name="Shea T."/>
            <person name="Sherpa N."/>
            <person name="Shi L."/>
            <person name="Shih D."/>
            <person name="Sparrow T."/>
            <person name="Spaulding J."/>
            <person name="Stalker J."/>
            <person name="Stange-Thomann N."/>
            <person name="Stavropoulos S."/>
            <person name="Stone C."/>
            <person name="Strader C."/>
            <person name="Tesfaye S."/>
            <person name="Thomson T."/>
            <person name="Thoulutsang Y."/>
            <person name="Thoulutsang D."/>
            <person name="Topham K."/>
            <person name="Topping I."/>
            <person name="Tsamla T."/>
            <person name="Vassiliev H."/>
            <person name="Vo A."/>
            <person name="Wangchuk T."/>
            <person name="Wangdi T."/>
            <person name="Weiand M."/>
            <person name="Wilkinson J."/>
            <person name="Wilson A."/>
            <person name="Yadav S."/>
            <person name="Young G."/>
            <person name="Yu Q."/>
            <person name="Zembek L."/>
            <person name="Zhong D."/>
            <person name="Zimmer A."/>
            <person name="Zwirko Z."/>
            <person name="Jaffe D.B."/>
            <person name="Alvarez P."/>
            <person name="Brockman W."/>
            <person name="Butler J."/>
            <person name="Chin C."/>
            <person name="Gnerre S."/>
            <person name="Grabherr M."/>
            <person name="Kleber M."/>
            <person name="Mauceli E."/>
            <person name="MacCallum I."/>
        </authorList>
    </citation>
    <scope>NUCLEOTIDE SEQUENCE [LARGE SCALE GENOMIC DNA]</scope>
    <source>
        <strain evidence="2">Tai18E2 / Tucson 14021-0261.01</strain>
    </source>
</reference>
<accession>A0A0R1E028</accession>
<reference evidence="1 2" key="2">
    <citation type="journal article" date="2007" name="PLoS Biol.">
        <title>Principles of genome evolution in the Drosophila melanogaster species group.</title>
        <authorList>
            <person name="Ranz J.M."/>
            <person name="Maurin D."/>
            <person name="Chan Y.S."/>
            <person name="von Grotthuss M."/>
            <person name="Hillier L.W."/>
            <person name="Roote J."/>
            <person name="Ashburner M."/>
            <person name="Bergman C.M."/>
        </authorList>
    </citation>
    <scope>NUCLEOTIDE SEQUENCE [LARGE SCALE GENOMIC DNA]</scope>
    <source>
        <strain evidence="2">Tai18E2 / Tucson 14021-0261.01</strain>
    </source>
</reference>
<protein>
    <submittedName>
        <fullName evidence="1">Uncharacterized protein</fullName>
    </submittedName>
</protein>
<evidence type="ECO:0000313" key="1">
    <source>
        <dbReference type="EMBL" id="KRK02668.1"/>
    </source>
</evidence>
<dbReference type="AlphaFoldDB" id="A0A0R1E028"/>
<dbReference type="OrthoDB" id="7858866at2759"/>